<dbReference type="PATRIC" id="fig|217031.4.peg.3693"/>
<evidence type="ECO:0000313" key="3">
    <source>
        <dbReference type="Proteomes" id="UP000053881"/>
    </source>
</evidence>
<sequence>MALRFYWYPKCGTCRNAKKWLDEHGLEYEEIHIHIVEQTPSQDELAQLYQTSGLPLKKFFNTSGKKYRELGLKDKVGTASEDELLKILSSDGMLIKRPIVTDGQSVTVGFKEEEFNNTWAK</sequence>
<comment type="caution">
    <text evidence="2">The sequence shown here is derived from an EMBL/GenBank/DDBJ whole genome shotgun (WGS) entry which is preliminary data.</text>
</comment>
<dbReference type="PROSITE" id="PS51354">
    <property type="entry name" value="GLUTAREDOXIN_2"/>
    <property type="match status" value="1"/>
</dbReference>
<dbReference type="Gene3D" id="3.40.30.10">
    <property type="entry name" value="Glutaredoxin"/>
    <property type="match status" value="1"/>
</dbReference>
<name>A0A0Q9Y9U3_9BACI</name>
<dbReference type="InterPro" id="IPR036249">
    <property type="entry name" value="Thioredoxin-like_sf"/>
</dbReference>
<dbReference type="Pfam" id="PF03960">
    <property type="entry name" value="ArsC"/>
    <property type="match status" value="1"/>
</dbReference>
<comment type="similarity">
    <text evidence="1">Belongs to the ArsC family.</text>
</comment>
<organism evidence="2 3">
    <name type="scientific">Lederbergia galactosidilytica</name>
    <dbReference type="NCBI Taxonomy" id="217031"/>
    <lineage>
        <taxon>Bacteria</taxon>
        <taxon>Bacillati</taxon>
        <taxon>Bacillota</taxon>
        <taxon>Bacilli</taxon>
        <taxon>Bacillales</taxon>
        <taxon>Bacillaceae</taxon>
        <taxon>Lederbergia</taxon>
    </lineage>
</organism>
<proteinExistence type="inferred from homology"/>
<dbReference type="PROSITE" id="PS51353">
    <property type="entry name" value="ARSC"/>
    <property type="match status" value="1"/>
</dbReference>
<dbReference type="AlphaFoldDB" id="A0A0Q9Y9U3"/>
<evidence type="ECO:0000313" key="2">
    <source>
        <dbReference type="EMBL" id="KRG12531.1"/>
    </source>
</evidence>
<dbReference type="PANTHER" id="PTHR30041">
    <property type="entry name" value="ARSENATE REDUCTASE"/>
    <property type="match status" value="1"/>
</dbReference>
<reference evidence="2 3" key="1">
    <citation type="submission" date="2015-06" db="EMBL/GenBank/DDBJ databases">
        <title>Genome sequencing project of Bacillus galactosidilyticus PL133.</title>
        <authorList>
            <person name="Gaiero J."/>
            <person name="Nicol R."/>
            <person name="Habash M."/>
        </authorList>
    </citation>
    <scope>NUCLEOTIDE SEQUENCE [LARGE SCALE GENOMIC DNA]</scope>
    <source>
        <strain evidence="2 3">PL133</strain>
    </source>
</reference>
<dbReference type="Proteomes" id="UP000053881">
    <property type="component" value="Unassembled WGS sequence"/>
</dbReference>
<dbReference type="InterPro" id="IPR006660">
    <property type="entry name" value="Arsenate_reductase-like"/>
</dbReference>
<dbReference type="CDD" id="cd03036">
    <property type="entry name" value="ArsC_like"/>
    <property type="match status" value="1"/>
</dbReference>
<evidence type="ECO:0000256" key="1">
    <source>
        <dbReference type="PROSITE-ProRule" id="PRU01282"/>
    </source>
</evidence>
<gene>
    <name evidence="2" type="ORF">ACA29_11135</name>
</gene>
<dbReference type="EMBL" id="LGPB01000091">
    <property type="protein sequence ID" value="KRG12531.1"/>
    <property type="molecule type" value="Genomic_DNA"/>
</dbReference>
<protein>
    <recommendedName>
        <fullName evidence="4">Arsenate reductase</fullName>
    </recommendedName>
</protein>
<accession>A0A0Q9Y9U3</accession>
<dbReference type="NCBIfam" id="TIGR01617">
    <property type="entry name" value="arsC_related"/>
    <property type="match status" value="1"/>
</dbReference>
<evidence type="ECO:0008006" key="4">
    <source>
        <dbReference type="Google" id="ProtNLM"/>
    </source>
</evidence>
<dbReference type="InterPro" id="IPR006504">
    <property type="entry name" value="Tscrpt_reg_Spx/MgsR"/>
</dbReference>
<dbReference type="PANTHER" id="PTHR30041:SF8">
    <property type="entry name" value="PROTEIN YFFB"/>
    <property type="match status" value="1"/>
</dbReference>
<dbReference type="SUPFAM" id="SSF52833">
    <property type="entry name" value="Thioredoxin-like"/>
    <property type="match status" value="1"/>
</dbReference>